<dbReference type="Proteomes" id="UP000371553">
    <property type="component" value="Unassembled WGS sequence"/>
</dbReference>
<dbReference type="EMBL" id="AABEMN010000018">
    <property type="protein sequence ID" value="EAG9520448.1"/>
    <property type="molecule type" value="Genomic_DNA"/>
</dbReference>
<evidence type="ECO:0000313" key="32">
    <source>
        <dbReference type="Proteomes" id="UP000548826"/>
    </source>
</evidence>
<name>A0A467DBZ8_LISMN</name>
<evidence type="ECO:0000313" key="19">
    <source>
        <dbReference type="Proteomes" id="UP000371553"/>
    </source>
</evidence>
<dbReference type="Proteomes" id="UP000398321">
    <property type="component" value="Unassembled WGS sequence"/>
</dbReference>
<evidence type="ECO:0000313" key="16">
    <source>
        <dbReference type="EMBL" id="ECL0131219.1"/>
    </source>
</evidence>
<evidence type="ECO:0000313" key="6">
    <source>
        <dbReference type="EMBL" id="EAH0218459.1"/>
    </source>
</evidence>
<dbReference type="EMBL" id="AAJEKY010000005">
    <property type="protein sequence ID" value="ECL0131219.1"/>
    <property type="molecule type" value="Genomic_DNA"/>
</dbReference>
<evidence type="ECO:0000313" key="27">
    <source>
        <dbReference type="Proteomes" id="UP000525068"/>
    </source>
</evidence>
<dbReference type="EMBL" id="AAIAJJ010000002">
    <property type="protein sequence ID" value="ECC1555828.1"/>
    <property type="molecule type" value="Genomic_DNA"/>
</dbReference>
<dbReference type="EMBL" id="AABAWE010000001">
    <property type="protein sequence ID" value="EAG2086097.1"/>
    <property type="molecule type" value="Genomic_DNA"/>
</dbReference>
<dbReference type="Proteomes" id="UP000410967">
    <property type="component" value="Unassembled WGS sequence"/>
</dbReference>
<dbReference type="Proteomes" id="UP000548826">
    <property type="component" value="Unassembled WGS sequence"/>
</dbReference>
<proteinExistence type="predicted"/>
<reference evidence="26 27" key="4">
    <citation type="submission" date="2019-04" db="EMBL/GenBank/DDBJ databases">
        <authorList>
            <person name="Ashton P.M."/>
            <person name="Dallman T."/>
            <person name="Nair S."/>
            <person name="De Pinna E."/>
            <person name="Peters T."/>
            <person name="Grant K."/>
        </authorList>
    </citation>
    <scope>NUCLEOTIDE SEQUENCE [LARGE SCALE GENOMIC DNA]</scope>
    <source>
        <strain evidence="9 30">282333</strain>
        <strain evidence="11 29">282352</strain>
        <strain evidence="4 31">289003</strain>
        <strain evidence="7 33">406731</strain>
        <strain evidence="5 32">429821</strain>
        <strain evidence="8 27">562417</strain>
        <strain evidence="10 28">562428</strain>
        <strain evidence="6 26">563356</strain>
        <strain evidence="1 23">688377</strain>
        <strain evidence="16 25">760311</strain>
    </source>
</reference>
<dbReference type="Proteomes" id="UP000530452">
    <property type="component" value="Unassembled WGS sequence"/>
</dbReference>
<evidence type="ECO:0000313" key="10">
    <source>
        <dbReference type="EMBL" id="EAH3127238.1"/>
    </source>
</evidence>
<evidence type="ECO:0000313" key="5">
    <source>
        <dbReference type="EMBL" id="EAG9857147.1"/>
    </source>
</evidence>
<evidence type="ECO:0000313" key="9">
    <source>
        <dbReference type="EMBL" id="EAH2280978.1"/>
    </source>
</evidence>
<dbReference type="EMBL" id="AABGFX010000005">
    <property type="protein sequence ID" value="EAH3127238.1"/>
    <property type="molecule type" value="Genomic_DNA"/>
</dbReference>
<dbReference type="EMBL" id="AACKDQ010000015">
    <property type="protein sequence ID" value="EAK9317036.1"/>
    <property type="molecule type" value="Genomic_DNA"/>
</dbReference>
<dbReference type="Proteomes" id="UP000529135">
    <property type="component" value="Unassembled WGS sequence"/>
</dbReference>
<dbReference type="EMBL" id="AABFMV010000005">
    <property type="protein sequence ID" value="EAH1615314.1"/>
    <property type="molecule type" value="Genomic_DNA"/>
</dbReference>
<dbReference type="EMBL" id="AAAPCR010000001">
    <property type="protein sequence ID" value="EAD8144679.1"/>
    <property type="molecule type" value="Genomic_DNA"/>
</dbReference>
<evidence type="ECO:0000313" key="22">
    <source>
        <dbReference type="Proteomes" id="UP000410967"/>
    </source>
</evidence>
<dbReference type="EMBL" id="AABEQV010000005">
    <property type="protein sequence ID" value="EAG9857147.1"/>
    <property type="molecule type" value="Genomic_DNA"/>
</dbReference>
<dbReference type="EMBL" id="DAAHYZ010000004">
    <property type="protein sequence ID" value="HAB7721795.1"/>
    <property type="molecule type" value="Genomic_DNA"/>
</dbReference>
<gene>
    <name evidence="3" type="ORF">BCZ21_02420</name>
    <name evidence="2" type="ORF">CD20_01200</name>
    <name evidence="8" type="ORF">D4271_07830</name>
    <name evidence="9" type="ORF">D4920_02730</name>
    <name evidence="4" type="ORF">D4B11_11755</name>
    <name evidence="5" type="ORF">D4C60_09095</name>
    <name evidence="6" type="ORF">D4D89_09035</name>
    <name evidence="7" type="ORF">D4U23_10150</name>
    <name evidence="10" type="ORF">D5M70_07965</name>
    <name evidence="11" type="ORF">D5N24_00040</name>
    <name evidence="1" type="ORF">E0I39_09100</name>
    <name evidence="12" type="ORF">FA835_07985</name>
    <name evidence="16" type="ORF">FJU19_08940</name>
    <name evidence="14" type="ORF">FLQ97_10055</name>
    <name evidence="13" type="ORF">FLR03_01800</name>
    <name evidence="15" type="ORF">FNX40_03300</name>
    <name evidence="17" type="ORF">GYP27_07385</name>
</gene>
<organism evidence="12 22">
    <name type="scientific">Listeria monocytogenes</name>
    <dbReference type="NCBI Taxonomy" id="1639"/>
    <lineage>
        <taxon>Bacteria</taxon>
        <taxon>Bacillati</taxon>
        <taxon>Bacillota</taxon>
        <taxon>Bacilli</taxon>
        <taxon>Bacillales</taxon>
        <taxon>Listeriaceae</taxon>
        <taxon>Listeria</taxon>
    </lineage>
</organism>
<reference evidence="18 19" key="2">
    <citation type="submission" date="2018-06" db="EMBL/GenBank/DDBJ databases">
        <authorList>
            <consortium name="GenomeTrakr: Next Generation Sequencing Network for Food Pathogen Tracability"/>
        </authorList>
    </citation>
    <scope>NUCLEOTIDE SEQUENCE [LARGE SCALE GENOMIC DNA]</scope>
    <source>
        <strain evidence="13 24">FDA00014336</strain>
        <strain evidence="15 20">FDA00014370</strain>
        <strain evidence="14 21">FDA00014392</strain>
        <strain evidence="3 18">FLAG-54356</strain>
        <strain evidence="2 19">NYAG13B12507-5</strain>
    </source>
</reference>
<dbReference type="EMBL" id="AABFVG010000002">
    <property type="protein sequence ID" value="EAH2280978.1"/>
    <property type="molecule type" value="Genomic_DNA"/>
</dbReference>
<protein>
    <submittedName>
        <fullName evidence="12">Uncharacterized protein</fullName>
    </submittedName>
</protein>
<evidence type="ECO:0000313" key="7">
    <source>
        <dbReference type="EMBL" id="EAH0252750.1"/>
    </source>
</evidence>
<evidence type="ECO:0000313" key="15">
    <source>
        <dbReference type="EMBL" id="ECC1555828.1"/>
    </source>
</evidence>
<dbReference type="Proteomes" id="UP000517258">
    <property type="component" value="Unassembled WGS sequence"/>
</dbReference>
<evidence type="ECO:0000313" key="18">
    <source>
        <dbReference type="Proteomes" id="UP000337746"/>
    </source>
</evidence>
<evidence type="ECO:0000313" key="11">
    <source>
        <dbReference type="EMBL" id="EAH3292774.1"/>
    </source>
</evidence>
<evidence type="ECO:0000313" key="25">
    <source>
        <dbReference type="Proteomes" id="UP000478945"/>
    </source>
</evidence>
<dbReference type="Proteomes" id="UP000478945">
    <property type="component" value="Unassembled WGS sequence"/>
</dbReference>
<dbReference type="EMBL" id="AAHZFN010000002">
    <property type="protein sequence ID" value="ECB9472406.1"/>
    <property type="molecule type" value="Genomic_DNA"/>
</dbReference>
<dbReference type="EMBL" id="AABEVI010000005">
    <property type="protein sequence ID" value="EAH0218459.1"/>
    <property type="molecule type" value="Genomic_DNA"/>
</dbReference>
<dbReference type="Proteomes" id="UP000546397">
    <property type="component" value="Unassembled WGS sequence"/>
</dbReference>
<evidence type="ECO:0000313" key="21">
    <source>
        <dbReference type="Proteomes" id="UP000398321"/>
    </source>
</evidence>
<evidence type="ECO:0000313" key="29">
    <source>
        <dbReference type="Proteomes" id="UP000530452"/>
    </source>
</evidence>
<dbReference type="Proteomes" id="UP000423131">
    <property type="component" value="Unassembled WGS sequence"/>
</dbReference>
<evidence type="ECO:0000313" key="31">
    <source>
        <dbReference type="Proteomes" id="UP000546397"/>
    </source>
</evidence>
<evidence type="ECO:0000313" key="8">
    <source>
        <dbReference type="EMBL" id="EAH1615314.1"/>
    </source>
</evidence>
<evidence type="ECO:0000313" key="2">
    <source>
        <dbReference type="EMBL" id="EAD8144679.1"/>
    </source>
</evidence>
<evidence type="ECO:0000313" key="1">
    <source>
        <dbReference type="EMBL" id="EAC4483046.1"/>
    </source>
</evidence>
<evidence type="ECO:0000313" key="4">
    <source>
        <dbReference type="EMBL" id="EAG9520448.1"/>
    </source>
</evidence>
<evidence type="ECO:0000313" key="24">
    <source>
        <dbReference type="Proteomes" id="UP000423131"/>
    </source>
</evidence>
<evidence type="ECO:0000313" key="17">
    <source>
        <dbReference type="EMBL" id="HAB7721795.1"/>
    </source>
</evidence>
<dbReference type="Proteomes" id="UP000337746">
    <property type="component" value="Unassembled WGS sequence"/>
</dbReference>
<dbReference type="Proteomes" id="UP000533021">
    <property type="component" value="Unassembled WGS sequence"/>
</dbReference>
<dbReference type="EMBL" id="AAAIJX010000005">
    <property type="protein sequence ID" value="EAC4483046.1"/>
    <property type="molecule type" value="Genomic_DNA"/>
</dbReference>
<dbReference type="Proteomes" id="UP000413786">
    <property type="component" value="Unassembled WGS sequence"/>
</dbReference>
<dbReference type="Proteomes" id="UP000525068">
    <property type="component" value="Unassembled WGS sequence"/>
</dbReference>
<evidence type="ECO:0000313" key="23">
    <source>
        <dbReference type="Proteomes" id="UP000413786"/>
    </source>
</evidence>
<dbReference type="AlphaFoldDB" id="A0A467DBZ8"/>
<evidence type="ECO:0000313" key="12">
    <source>
        <dbReference type="EMBL" id="EAK9317036.1"/>
    </source>
</evidence>
<accession>A0A467DBZ8</accession>
<dbReference type="EMBL" id="AABEVT010000005">
    <property type="protein sequence ID" value="EAH0252750.1"/>
    <property type="molecule type" value="Genomic_DNA"/>
</dbReference>
<dbReference type="RefSeq" id="WP_031694737.1">
    <property type="nucleotide sequence ID" value="NZ_CP023752.1"/>
</dbReference>
<sequence length="108" mass="12351">MNLGPTKYESLEAEAIKMMLSQNKLNEEGLALRLYLITVIETFKAMNKKIKTNYNTHMIRNLEQLASDYDKALSAHGLISDKQFTAMKKAQLDVVNKTLYPAQTKKKK</sequence>
<evidence type="ECO:0000313" key="30">
    <source>
        <dbReference type="Proteomes" id="UP000533021"/>
    </source>
</evidence>
<evidence type="ECO:0000313" key="13">
    <source>
        <dbReference type="EMBL" id="ECB9472406.1"/>
    </source>
</evidence>
<dbReference type="Proteomes" id="UP000840569">
    <property type="component" value="Unassembled WGS sequence"/>
</dbReference>
<evidence type="ECO:0000313" key="14">
    <source>
        <dbReference type="EMBL" id="ECB9514080.1"/>
    </source>
</evidence>
<dbReference type="Proteomes" id="UP000566597">
    <property type="component" value="Unassembled WGS sequence"/>
</dbReference>
<reference evidence="12 22" key="3">
    <citation type="submission" date="2019-04" db="EMBL/GenBank/DDBJ databases">
        <authorList>
            <consortium name="GenomeTrakr network: Whole genome sequencing for foodborne pathogen traceback"/>
        </authorList>
    </citation>
    <scope>NUCLEOTIDE SEQUENCE [LARGE SCALE GENOMIC DNA]</scope>
    <source>
        <strain evidence="12 22">PHLUSALM00088</strain>
    </source>
</reference>
<dbReference type="EMBL" id="AAHZFY010000022">
    <property type="protein sequence ID" value="ECB9514080.1"/>
    <property type="molecule type" value="Genomic_DNA"/>
</dbReference>
<reference evidence="17" key="1">
    <citation type="journal article" date="2018" name="Genome Biol.">
        <title>SKESA: strategic k-mer extension for scrupulous assemblies.</title>
        <authorList>
            <person name="Souvorov A."/>
            <person name="Agarwala R."/>
            <person name="Lipman D.J."/>
        </authorList>
    </citation>
    <scope>NUCLEOTIDE SEQUENCE [LARGE SCALE GENOMIC DNA]</scope>
    <source>
        <strain evidence="17">CFIAFB20140010</strain>
    </source>
</reference>
<evidence type="ECO:0000313" key="3">
    <source>
        <dbReference type="EMBL" id="EAG2086097.1"/>
    </source>
</evidence>
<comment type="caution">
    <text evidence="12">The sequence shown here is derived from an EMBL/GenBank/DDBJ whole genome shotgun (WGS) entry which is preliminary data.</text>
</comment>
<evidence type="ECO:0000313" key="20">
    <source>
        <dbReference type="Proteomes" id="UP000389283"/>
    </source>
</evidence>
<dbReference type="EMBL" id="AABGHY010000001">
    <property type="protein sequence ID" value="EAH3292774.1"/>
    <property type="molecule type" value="Genomic_DNA"/>
</dbReference>
<evidence type="ECO:0000313" key="26">
    <source>
        <dbReference type="Proteomes" id="UP000517258"/>
    </source>
</evidence>
<evidence type="ECO:0000313" key="28">
    <source>
        <dbReference type="Proteomes" id="UP000529135"/>
    </source>
</evidence>
<dbReference type="Proteomes" id="UP000389283">
    <property type="component" value="Unassembled WGS sequence"/>
</dbReference>
<reference evidence="17" key="5">
    <citation type="submission" date="2020-01" db="EMBL/GenBank/DDBJ databases">
        <authorList>
            <consortium name="NCBI Pathogen Detection Project"/>
        </authorList>
    </citation>
    <scope>NUCLEOTIDE SEQUENCE</scope>
    <source>
        <strain evidence="17">CFIAFB20140010</strain>
    </source>
</reference>
<evidence type="ECO:0000313" key="33">
    <source>
        <dbReference type="Proteomes" id="UP000566597"/>
    </source>
</evidence>